<dbReference type="Proteomes" id="UP000262802">
    <property type="component" value="Chromosome"/>
</dbReference>
<dbReference type="RefSeq" id="WP_119444477.1">
    <property type="nucleotide sequence ID" value="NZ_CP032317.1"/>
</dbReference>
<organism evidence="1 2">
    <name type="scientific">Hymenobacter oligotrophus</name>
    <dbReference type="NCBI Taxonomy" id="2319843"/>
    <lineage>
        <taxon>Bacteria</taxon>
        <taxon>Pseudomonadati</taxon>
        <taxon>Bacteroidota</taxon>
        <taxon>Cytophagia</taxon>
        <taxon>Cytophagales</taxon>
        <taxon>Hymenobacteraceae</taxon>
        <taxon>Hymenobacter</taxon>
    </lineage>
</organism>
<accession>A0A3B7R6X3</accession>
<dbReference type="KEGG" id="hyh:D3Y59_07420"/>
<sequence length="117" mass="13055">MATTTAPPDRTTPEYRWALAERIAGHMLEAGLSHRDVSDATTPEDFVQMGTLPKADAAYVRSLEIVSEAEARELFVRHARGKAAKTDPECCATFNFFRQLVWVNLYSRPDEEDGLPA</sequence>
<dbReference type="OrthoDB" id="883729at2"/>
<dbReference type="AlphaFoldDB" id="A0A3B7R6X3"/>
<protein>
    <submittedName>
        <fullName evidence="1">Uncharacterized protein</fullName>
    </submittedName>
</protein>
<name>A0A3B7R6X3_9BACT</name>
<proteinExistence type="predicted"/>
<evidence type="ECO:0000313" key="2">
    <source>
        <dbReference type="Proteomes" id="UP000262802"/>
    </source>
</evidence>
<keyword evidence="2" id="KW-1185">Reference proteome</keyword>
<evidence type="ECO:0000313" key="1">
    <source>
        <dbReference type="EMBL" id="AYA36899.1"/>
    </source>
</evidence>
<dbReference type="EMBL" id="CP032317">
    <property type="protein sequence ID" value="AYA36899.1"/>
    <property type="molecule type" value="Genomic_DNA"/>
</dbReference>
<reference evidence="1 2" key="1">
    <citation type="submission" date="2018-09" db="EMBL/GenBank/DDBJ databases">
        <title>Hymenobacter medium sp. nov., isolated from R2A medium.</title>
        <authorList>
            <person name="Yingchao G."/>
        </authorList>
    </citation>
    <scope>NUCLEOTIDE SEQUENCE [LARGE SCALE GENOMIC DNA]</scope>
    <source>
        <strain evidence="2">sh-6</strain>
    </source>
</reference>
<gene>
    <name evidence="1" type="ORF">D3Y59_07420</name>
</gene>